<keyword evidence="1" id="KW-0040">ANK repeat</keyword>
<name>A0A4Z1SVU8_GIAMU</name>
<dbReference type="Pfam" id="PF12796">
    <property type="entry name" value="Ank_2"/>
    <property type="match status" value="4"/>
</dbReference>
<proteinExistence type="predicted"/>
<reference evidence="2 3" key="1">
    <citation type="submission" date="2019-05" db="EMBL/GenBank/DDBJ databases">
        <title>The compact genome of Giardia muris reveals important steps in the evolution of intestinal protozoan parasites.</title>
        <authorList>
            <person name="Xu F."/>
            <person name="Jimenez-Gonzalez A."/>
            <person name="Einarsson E."/>
            <person name="Astvaldsson A."/>
            <person name="Peirasmaki D."/>
            <person name="Eckmann L."/>
            <person name="Andersson J.O."/>
            <person name="Svard S.G."/>
            <person name="Jerlstrom-Hultqvist J."/>
        </authorList>
    </citation>
    <scope>NUCLEOTIDE SEQUENCE [LARGE SCALE GENOMIC DNA]</scope>
    <source>
        <strain evidence="2 3">Roberts-Thomson</strain>
    </source>
</reference>
<dbReference type="SMART" id="SM00248">
    <property type="entry name" value="ANK"/>
    <property type="match status" value="8"/>
</dbReference>
<dbReference type="Gene3D" id="1.25.40.20">
    <property type="entry name" value="Ankyrin repeat-containing domain"/>
    <property type="match status" value="3"/>
</dbReference>
<dbReference type="PROSITE" id="PS50297">
    <property type="entry name" value="ANK_REP_REGION"/>
    <property type="match status" value="1"/>
</dbReference>
<feature type="repeat" description="ANK" evidence="1">
    <location>
        <begin position="151"/>
        <end position="172"/>
    </location>
</feature>
<evidence type="ECO:0000313" key="3">
    <source>
        <dbReference type="Proteomes" id="UP000315496"/>
    </source>
</evidence>
<dbReference type="PANTHER" id="PTHR24120">
    <property type="entry name" value="GH07239P"/>
    <property type="match status" value="1"/>
</dbReference>
<comment type="caution">
    <text evidence="2">The sequence shown here is derived from an EMBL/GenBank/DDBJ whole genome shotgun (WGS) entry which is preliminary data.</text>
</comment>
<evidence type="ECO:0000256" key="1">
    <source>
        <dbReference type="PROSITE-ProRule" id="PRU00023"/>
    </source>
</evidence>
<dbReference type="PROSITE" id="PS50088">
    <property type="entry name" value="ANK_REPEAT"/>
    <property type="match status" value="1"/>
</dbReference>
<protein>
    <submittedName>
        <fullName evidence="2">Ankyrin repeat protein 1</fullName>
    </submittedName>
</protein>
<sequence>MYLNARVGMRILSTHKKLLRTELMWAASAGDALKVQQFIHQAGKVDRSGWTALMLAADWGHIECVLPLLALEEGRASAKGSTALMLAAHSGRTECVYLLRDGEQGMADKHGITALMYAANRGHIECARLLTDEAGAQTTAESTWGEETLPVGVTALMLAARGGHREVVELLLPCELGLADSFGKTAYHYALNAGLDEIASMLVSEMEGWIDNRHRKTALMDAAEKGLPQLVKHYLHEQGQQDSDGWTALMYAGKNAHADCVRLLLEEASIRNAAGQTALDIVESVEPPDNDARVRYIECALIIQTHLFSRRRRLLGTSR</sequence>
<organism evidence="2 3">
    <name type="scientific">Giardia muris</name>
    <dbReference type="NCBI Taxonomy" id="5742"/>
    <lineage>
        <taxon>Eukaryota</taxon>
        <taxon>Metamonada</taxon>
        <taxon>Diplomonadida</taxon>
        <taxon>Hexamitidae</taxon>
        <taxon>Giardiinae</taxon>
        <taxon>Giardia</taxon>
    </lineage>
</organism>
<evidence type="ECO:0000313" key="2">
    <source>
        <dbReference type="EMBL" id="TNJ29894.1"/>
    </source>
</evidence>
<dbReference type="VEuPathDB" id="GiardiaDB:GMRT_10319"/>
<dbReference type="InterPro" id="IPR036770">
    <property type="entry name" value="Ankyrin_rpt-contain_sf"/>
</dbReference>
<accession>A0A4Z1SVU8</accession>
<dbReference type="AlphaFoldDB" id="A0A4Z1SVU8"/>
<dbReference type="SUPFAM" id="SSF48403">
    <property type="entry name" value="Ankyrin repeat"/>
    <property type="match status" value="1"/>
</dbReference>
<gene>
    <name evidence="2" type="ORF">GMRT_10319</name>
</gene>
<dbReference type="OrthoDB" id="4772757at2759"/>
<dbReference type="InterPro" id="IPR002110">
    <property type="entry name" value="Ankyrin_rpt"/>
</dbReference>
<keyword evidence="3" id="KW-1185">Reference proteome</keyword>
<dbReference type="Proteomes" id="UP000315496">
    <property type="component" value="Chromosome 1"/>
</dbReference>
<dbReference type="PANTHER" id="PTHR24120:SF4">
    <property type="entry name" value="GH07239P"/>
    <property type="match status" value="1"/>
</dbReference>
<dbReference type="EMBL" id="VDLU01000001">
    <property type="protein sequence ID" value="TNJ29894.1"/>
    <property type="molecule type" value="Genomic_DNA"/>
</dbReference>